<reference key="1">
    <citation type="submission" date="2007-01" db="EMBL/GenBank/DDBJ databases">
        <title>The Genome Sequence of Puccinia graminis f. sp. tritici Strain CRL 75-36-700-3.</title>
        <authorList>
            <consortium name="The Broad Institute Genome Sequencing Platform"/>
            <person name="Birren B."/>
            <person name="Lander E."/>
            <person name="Galagan J."/>
            <person name="Nusbaum C."/>
            <person name="Devon K."/>
            <person name="Cuomo C."/>
            <person name="Jaffe D."/>
            <person name="Butler J."/>
            <person name="Alvarez P."/>
            <person name="Gnerre S."/>
            <person name="Grabherr M."/>
            <person name="Mauceli E."/>
            <person name="Brockman W."/>
            <person name="Young S."/>
            <person name="LaButti K."/>
            <person name="Sykes S."/>
            <person name="DeCaprio D."/>
            <person name="Crawford M."/>
            <person name="Koehrsen M."/>
            <person name="Engels R."/>
            <person name="Montgomery P."/>
            <person name="Pearson M."/>
            <person name="Howarth C."/>
            <person name="Larson L."/>
            <person name="White J."/>
            <person name="Zeng Q."/>
            <person name="Kodira C."/>
            <person name="Yandava C."/>
            <person name="Alvarado L."/>
            <person name="O'Leary S."/>
            <person name="Szabo L."/>
            <person name="Dean R."/>
            <person name="Schein J."/>
        </authorList>
    </citation>
    <scope>NUCLEOTIDE SEQUENCE</scope>
    <source>
        <strain>CRL 75-36-700-3</strain>
    </source>
</reference>
<dbReference type="VEuPathDB" id="FungiDB:PGTG_12282"/>
<feature type="compositionally biased region" description="Polar residues" evidence="1">
    <location>
        <begin position="154"/>
        <end position="164"/>
    </location>
</feature>
<evidence type="ECO:0000313" key="2">
    <source>
        <dbReference type="EMBL" id="EFP86326.2"/>
    </source>
</evidence>
<feature type="compositionally biased region" description="Polar residues" evidence="1">
    <location>
        <begin position="109"/>
        <end position="119"/>
    </location>
</feature>
<evidence type="ECO:0000313" key="3">
    <source>
        <dbReference type="Proteomes" id="UP000008783"/>
    </source>
</evidence>
<reference evidence="3" key="2">
    <citation type="journal article" date="2011" name="Proc. Natl. Acad. Sci. U.S.A.">
        <title>Obligate biotrophy features unraveled by the genomic analysis of rust fungi.</title>
        <authorList>
            <person name="Duplessis S."/>
            <person name="Cuomo C.A."/>
            <person name="Lin Y.-C."/>
            <person name="Aerts A."/>
            <person name="Tisserant E."/>
            <person name="Veneault-Fourrey C."/>
            <person name="Joly D.L."/>
            <person name="Hacquard S."/>
            <person name="Amselem J."/>
            <person name="Cantarel B.L."/>
            <person name="Chiu R."/>
            <person name="Coutinho P.M."/>
            <person name="Feau N."/>
            <person name="Field M."/>
            <person name="Frey P."/>
            <person name="Gelhaye E."/>
            <person name="Goldberg J."/>
            <person name="Grabherr M.G."/>
            <person name="Kodira C.D."/>
            <person name="Kohler A."/>
            <person name="Kuees U."/>
            <person name="Lindquist E.A."/>
            <person name="Lucas S.M."/>
            <person name="Mago R."/>
            <person name="Mauceli E."/>
            <person name="Morin E."/>
            <person name="Murat C."/>
            <person name="Pangilinan J.L."/>
            <person name="Park R."/>
            <person name="Pearson M."/>
            <person name="Quesneville H."/>
            <person name="Rouhier N."/>
            <person name="Sakthikumar S."/>
            <person name="Salamov A.A."/>
            <person name="Schmutz J."/>
            <person name="Selles B."/>
            <person name="Shapiro H."/>
            <person name="Tanguay P."/>
            <person name="Tuskan G.A."/>
            <person name="Henrissat B."/>
            <person name="Van de Peer Y."/>
            <person name="Rouze P."/>
            <person name="Ellis J.G."/>
            <person name="Dodds P.N."/>
            <person name="Schein J.E."/>
            <person name="Zhong S."/>
            <person name="Hamelin R.C."/>
            <person name="Grigoriev I.V."/>
            <person name="Szabo L.J."/>
            <person name="Martin F."/>
        </authorList>
    </citation>
    <scope>NUCLEOTIDE SEQUENCE [LARGE SCALE GENOMIC DNA]</scope>
    <source>
        <strain evidence="3">CRL 75-36-700-3 / race SCCL</strain>
    </source>
</reference>
<feature type="region of interest" description="Disordered" evidence="1">
    <location>
        <begin position="197"/>
        <end position="222"/>
    </location>
</feature>
<feature type="compositionally biased region" description="Low complexity" evidence="1">
    <location>
        <begin position="142"/>
        <end position="153"/>
    </location>
</feature>
<protein>
    <submittedName>
        <fullName evidence="2">Uncharacterized protein</fullName>
    </submittedName>
</protein>
<gene>
    <name evidence="2" type="ORF">PGTG_12282</name>
</gene>
<feature type="compositionally biased region" description="Acidic residues" evidence="1">
    <location>
        <begin position="197"/>
        <end position="212"/>
    </location>
</feature>
<proteinExistence type="predicted"/>
<sequence>MYNRLGGIGNDITTGGIFHWNMGWDSHSMFWNVFNCLFPSHGFCFCWFCSLLHPSTPWSFNSLPSTRNPLQPQPTTQNHQQQRPSSTTNQQNTQPTNQPTNQQPTMNPKASSTNIEQPSKTTPTNTDKPNNDKNRSSDLNQTATTNTTITPSTSHAIHSNNQSAGRPLACGRRRRHTISNNHIEFMFYHCLRDDIDEDDEDEHDEDDEEDSESSYHRISPRRQEQTLFDNHHCDVIVLKTDNGWCFDQDIFLPAWRRDAYEAAGQEDGFTGQQELVKVDEIRVD</sequence>
<dbReference type="GeneID" id="10540339"/>
<feature type="region of interest" description="Disordered" evidence="1">
    <location>
        <begin position="63"/>
        <end position="171"/>
    </location>
</feature>
<dbReference type="KEGG" id="pgr:PGTG_12282"/>
<organism evidence="2 3">
    <name type="scientific">Puccinia graminis f. sp. tritici (strain CRL 75-36-700-3 / race SCCL)</name>
    <name type="common">Black stem rust fungus</name>
    <dbReference type="NCBI Taxonomy" id="418459"/>
    <lineage>
        <taxon>Eukaryota</taxon>
        <taxon>Fungi</taxon>
        <taxon>Dikarya</taxon>
        <taxon>Basidiomycota</taxon>
        <taxon>Pucciniomycotina</taxon>
        <taxon>Pucciniomycetes</taxon>
        <taxon>Pucciniales</taxon>
        <taxon>Pucciniaceae</taxon>
        <taxon>Puccinia</taxon>
    </lineage>
</organism>
<dbReference type="HOGENOM" id="CLU_980517_0_0_1"/>
<dbReference type="InParanoid" id="E3KPU1"/>
<accession>E3KPU1</accession>
<keyword evidence="3" id="KW-1185">Reference proteome</keyword>
<dbReference type="RefSeq" id="XP_003330745.2">
    <property type="nucleotide sequence ID" value="XM_003330697.2"/>
</dbReference>
<feature type="compositionally biased region" description="Low complexity" evidence="1">
    <location>
        <begin position="66"/>
        <end position="108"/>
    </location>
</feature>
<dbReference type="Proteomes" id="UP000008783">
    <property type="component" value="Unassembled WGS sequence"/>
</dbReference>
<dbReference type="AlphaFoldDB" id="E3KPU1"/>
<evidence type="ECO:0000256" key="1">
    <source>
        <dbReference type="SAM" id="MobiDB-lite"/>
    </source>
</evidence>
<dbReference type="OrthoDB" id="2505616at2759"/>
<dbReference type="EMBL" id="DS178299">
    <property type="protein sequence ID" value="EFP86326.2"/>
    <property type="molecule type" value="Genomic_DNA"/>
</dbReference>
<name>E3KPU1_PUCGT</name>